<dbReference type="SUPFAM" id="SSF82549">
    <property type="entry name" value="DAK1/DegV-like"/>
    <property type="match status" value="1"/>
</dbReference>
<comment type="caution">
    <text evidence="2">The sequence shown here is derived from an EMBL/GenBank/DDBJ whole genome shotgun (WGS) entry which is preliminary data.</text>
</comment>
<dbReference type="Gene3D" id="3.30.1180.10">
    <property type="match status" value="1"/>
</dbReference>
<dbReference type="AlphaFoldDB" id="A0A9X1WRJ8"/>
<dbReference type="InterPro" id="IPR003797">
    <property type="entry name" value="DegV"/>
</dbReference>
<evidence type="ECO:0000313" key="2">
    <source>
        <dbReference type="EMBL" id="MCJ8013733.1"/>
    </source>
</evidence>
<dbReference type="GO" id="GO:0008289">
    <property type="term" value="F:lipid binding"/>
    <property type="evidence" value="ECO:0007669"/>
    <property type="project" value="UniProtKB-KW"/>
</dbReference>
<dbReference type="NCBIfam" id="TIGR00762">
    <property type="entry name" value="DegV"/>
    <property type="match status" value="1"/>
</dbReference>
<protein>
    <submittedName>
        <fullName evidence="2">DegV family protein</fullName>
    </submittedName>
</protein>
<accession>A0A9X1WRJ8</accession>
<dbReference type="InterPro" id="IPR043168">
    <property type="entry name" value="DegV_C"/>
</dbReference>
<proteinExistence type="predicted"/>
<dbReference type="PROSITE" id="PS51482">
    <property type="entry name" value="DEGV"/>
    <property type="match status" value="1"/>
</dbReference>
<organism evidence="2 3">
    <name type="scientific">Paenibacillus mangrovi</name>
    <dbReference type="NCBI Taxonomy" id="2931978"/>
    <lineage>
        <taxon>Bacteria</taxon>
        <taxon>Bacillati</taxon>
        <taxon>Bacillota</taxon>
        <taxon>Bacilli</taxon>
        <taxon>Bacillales</taxon>
        <taxon>Paenibacillaceae</taxon>
        <taxon>Paenibacillus</taxon>
    </lineage>
</organism>
<keyword evidence="1" id="KW-0446">Lipid-binding</keyword>
<dbReference type="Gene3D" id="3.40.50.10170">
    <property type="match status" value="1"/>
</dbReference>
<sequence>MPIKIITDSGSDLPPEYIEKFNISIVKLAVHFHNEKMPEDMDACTFYSKLRESKELPTTASPSPLLFLNQFKEAEDGTDILVICMSSNISSTYQAALIAKEMYEDEGHQGRIEIIDSKTFSGGLSLIVALAAKWSQTTSCIYELKERVHQQIKEMNAFFTLDTLENVIKGGRLGRLSGAVASVLNIKLLLKISSEGTVEVVDKFRGTQKVLSSLMARLEDKQHDYDKGIISIVHSNCEERALEFKEQLLEKHPFKEVLFSNMGPIMGTYAGEGGIGVAFS</sequence>
<dbReference type="InterPro" id="IPR050270">
    <property type="entry name" value="DegV_domain_contain"/>
</dbReference>
<name>A0A9X1WRJ8_9BACL</name>
<evidence type="ECO:0000256" key="1">
    <source>
        <dbReference type="ARBA" id="ARBA00023121"/>
    </source>
</evidence>
<dbReference type="Proteomes" id="UP001139347">
    <property type="component" value="Unassembled WGS sequence"/>
</dbReference>
<dbReference type="PANTHER" id="PTHR33434:SF2">
    <property type="entry name" value="FATTY ACID-BINDING PROTEIN TM_1468"/>
    <property type="match status" value="1"/>
</dbReference>
<dbReference type="PANTHER" id="PTHR33434">
    <property type="entry name" value="DEGV DOMAIN-CONTAINING PROTEIN DR_1986-RELATED"/>
    <property type="match status" value="1"/>
</dbReference>
<dbReference type="RefSeq" id="WP_244727498.1">
    <property type="nucleotide sequence ID" value="NZ_JALIRP010000007.1"/>
</dbReference>
<gene>
    <name evidence="2" type="ORF">MUG84_18565</name>
</gene>
<keyword evidence="3" id="KW-1185">Reference proteome</keyword>
<reference evidence="2" key="1">
    <citation type="submission" date="2022-04" db="EMBL/GenBank/DDBJ databases">
        <title>Paenibacillus mangrovi sp. nov., a novel endophytic bacterium isolated from bark of Kandelia candel.</title>
        <authorList>
            <person name="Tuo L."/>
        </authorList>
    </citation>
    <scope>NUCLEOTIDE SEQUENCE</scope>
    <source>
        <strain evidence="2">KQZ6P-2</strain>
    </source>
</reference>
<dbReference type="EMBL" id="JALIRP010000007">
    <property type="protein sequence ID" value="MCJ8013733.1"/>
    <property type="molecule type" value="Genomic_DNA"/>
</dbReference>
<dbReference type="Pfam" id="PF02645">
    <property type="entry name" value="DegV"/>
    <property type="match status" value="1"/>
</dbReference>
<evidence type="ECO:0000313" key="3">
    <source>
        <dbReference type="Proteomes" id="UP001139347"/>
    </source>
</evidence>